<evidence type="ECO:0000313" key="2">
    <source>
        <dbReference type="Proteomes" id="UP001430953"/>
    </source>
</evidence>
<dbReference type="AlphaFoldDB" id="A0AAW2F1Q8"/>
<accession>A0AAW2F1Q8</accession>
<keyword evidence="2" id="KW-1185">Reference proteome</keyword>
<comment type="caution">
    <text evidence="1">The sequence shown here is derived from an EMBL/GenBank/DDBJ whole genome shotgun (WGS) entry which is preliminary data.</text>
</comment>
<proteinExistence type="predicted"/>
<sequence length="82" mass="8935">MTLIISHVSVSSSISSSSNSTTTVSHRSSCTSIVIVSCCIINRATGTEVINIPCLFHLESLRIPFICLTEIENQKINKLLNK</sequence>
<organism evidence="1 2">
    <name type="scientific">Cardiocondyla obscurior</name>
    <dbReference type="NCBI Taxonomy" id="286306"/>
    <lineage>
        <taxon>Eukaryota</taxon>
        <taxon>Metazoa</taxon>
        <taxon>Ecdysozoa</taxon>
        <taxon>Arthropoda</taxon>
        <taxon>Hexapoda</taxon>
        <taxon>Insecta</taxon>
        <taxon>Pterygota</taxon>
        <taxon>Neoptera</taxon>
        <taxon>Endopterygota</taxon>
        <taxon>Hymenoptera</taxon>
        <taxon>Apocrita</taxon>
        <taxon>Aculeata</taxon>
        <taxon>Formicoidea</taxon>
        <taxon>Formicidae</taxon>
        <taxon>Myrmicinae</taxon>
        <taxon>Cardiocondyla</taxon>
    </lineage>
</organism>
<protein>
    <submittedName>
        <fullName evidence="1">Uncharacterized protein</fullName>
    </submittedName>
</protein>
<dbReference type="EMBL" id="JADYXP020000014">
    <property type="protein sequence ID" value="KAL0109948.1"/>
    <property type="molecule type" value="Genomic_DNA"/>
</dbReference>
<gene>
    <name evidence="1" type="ORF">PUN28_013531</name>
</gene>
<evidence type="ECO:0000313" key="1">
    <source>
        <dbReference type="EMBL" id="KAL0109948.1"/>
    </source>
</evidence>
<reference evidence="1 2" key="1">
    <citation type="submission" date="2023-03" db="EMBL/GenBank/DDBJ databases">
        <title>High recombination rates correlate with genetic variation in Cardiocondyla obscurior ants.</title>
        <authorList>
            <person name="Errbii M."/>
        </authorList>
    </citation>
    <scope>NUCLEOTIDE SEQUENCE [LARGE SCALE GENOMIC DNA]</scope>
    <source>
        <strain evidence="1">Alpha-2009</strain>
        <tissue evidence="1">Whole body</tissue>
    </source>
</reference>
<dbReference type="Proteomes" id="UP001430953">
    <property type="component" value="Unassembled WGS sequence"/>
</dbReference>
<name>A0AAW2F1Q8_9HYME</name>